<dbReference type="Proteomes" id="UP000799755">
    <property type="component" value="Unassembled WGS sequence"/>
</dbReference>
<comment type="caution">
    <text evidence="1">The sequence shown here is derived from an EMBL/GenBank/DDBJ whole genome shotgun (WGS) entry which is preliminary data.</text>
</comment>
<proteinExistence type="predicted"/>
<reference evidence="1" key="1">
    <citation type="journal article" date="2020" name="Stud. Mycol.">
        <title>101 Dothideomycetes genomes: a test case for predicting lifestyles and emergence of pathogens.</title>
        <authorList>
            <person name="Haridas S."/>
            <person name="Albert R."/>
            <person name="Binder M."/>
            <person name="Bloem J."/>
            <person name="Labutti K."/>
            <person name="Salamov A."/>
            <person name="Andreopoulos B."/>
            <person name="Baker S."/>
            <person name="Barry K."/>
            <person name="Bills G."/>
            <person name="Bluhm B."/>
            <person name="Cannon C."/>
            <person name="Castanera R."/>
            <person name="Culley D."/>
            <person name="Daum C."/>
            <person name="Ezra D."/>
            <person name="Gonzalez J."/>
            <person name="Henrissat B."/>
            <person name="Kuo A."/>
            <person name="Liang C."/>
            <person name="Lipzen A."/>
            <person name="Lutzoni F."/>
            <person name="Magnuson J."/>
            <person name="Mondo S."/>
            <person name="Nolan M."/>
            <person name="Ohm R."/>
            <person name="Pangilinan J."/>
            <person name="Park H.-J."/>
            <person name="Ramirez L."/>
            <person name="Alfaro M."/>
            <person name="Sun H."/>
            <person name="Tritt A."/>
            <person name="Yoshinaga Y."/>
            <person name="Zwiers L.-H."/>
            <person name="Turgeon B."/>
            <person name="Goodwin S."/>
            <person name="Spatafora J."/>
            <person name="Crous P."/>
            <person name="Grigoriev I."/>
        </authorList>
    </citation>
    <scope>NUCLEOTIDE SEQUENCE</scope>
    <source>
        <strain evidence="1">ATCC 200398</strain>
    </source>
</reference>
<protein>
    <submittedName>
        <fullName evidence="1">Uncharacterized protein</fullName>
    </submittedName>
</protein>
<evidence type="ECO:0000313" key="1">
    <source>
        <dbReference type="EMBL" id="KAF2469533.1"/>
    </source>
</evidence>
<organism evidence="1 2">
    <name type="scientific">Lindgomyces ingoldianus</name>
    <dbReference type="NCBI Taxonomy" id="673940"/>
    <lineage>
        <taxon>Eukaryota</taxon>
        <taxon>Fungi</taxon>
        <taxon>Dikarya</taxon>
        <taxon>Ascomycota</taxon>
        <taxon>Pezizomycotina</taxon>
        <taxon>Dothideomycetes</taxon>
        <taxon>Pleosporomycetidae</taxon>
        <taxon>Pleosporales</taxon>
        <taxon>Lindgomycetaceae</taxon>
        <taxon>Lindgomyces</taxon>
    </lineage>
</organism>
<name>A0ACB6QRA1_9PLEO</name>
<dbReference type="EMBL" id="MU003511">
    <property type="protein sequence ID" value="KAF2469533.1"/>
    <property type="molecule type" value="Genomic_DNA"/>
</dbReference>
<sequence>MGEKFDVNQETGKGSVSIPIGVPPGRAGMDPKLSLTYNSGAGNGEFGLGWSLQGRGIISRKTSKGLEGLTCLRNRVARATEISVPLIT</sequence>
<accession>A0ACB6QRA1</accession>
<evidence type="ECO:0000313" key="2">
    <source>
        <dbReference type="Proteomes" id="UP000799755"/>
    </source>
</evidence>
<keyword evidence="2" id="KW-1185">Reference proteome</keyword>
<gene>
    <name evidence="1" type="ORF">BDR25DRAFT_304311</name>
</gene>